<evidence type="ECO:0008006" key="4">
    <source>
        <dbReference type="Google" id="ProtNLM"/>
    </source>
</evidence>
<name>A0A2R4M214_9RHOB</name>
<feature type="chain" id="PRO_5015307904" description="Lipoprotein" evidence="1">
    <location>
        <begin position="20"/>
        <end position="121"/>
    </location>
</feature>
<dbReference type="Proteomes" id="UP000241447">
    <property type="component" value="Chromosome"/>
</dbReference>
<keyword evidence="1" id="KW-0732">Signal</keyword>
<dbReference type="EMBL" id="CP028475">
    <property type="protein sequence ID" value="AVW91211.1"/>
    <property type="molecule type" value="Genomic_DNA"/>
</dbReference>
<dbReference type="PROSITE" id="PS51257">
    <property type="entry name" value="PROKAR_LIPOPROTEIN"/>
    <property type="match status" value="1"/>
</dbReference>
<gene>
    <name evidence="2" type="ORF">DA792_09060</name>
</gene>
<organism evidence="2 3">
    <name type="scientific">Celeribacter baekdonensis</name>
    <dbReference type="NCBI Taxonomy" id="875171"/>
    <lineage>
        <taxon>Bacteria</taxon>
        <taxon>Pseudomonadati</taxon>
        <taxon>Pseudomonadota</taxon>
        <taxon>Alphaproteobacteria</taxon>
        <taxon>Rhodobacterales</taxon>
        <taxon>Roseobacteraceae</taxon>
        <taxon>Celeribacter</taxon>
    </lineage>
</organism>
<dbReference type="AlphaFoldDB" id="A0A2R4M214"/>
<dbReference type="RefSeq" id="WP_107719658.1">
    <property type="nucleotide sequence ID" value="NZ_CP028475.1"/>
</dbReference>
<evidence type="ECO:0000313" key="2">
    <source>
        <dbReference type="EMBL" id="AVW91211.1"/>
    </source>
</evidence>
<protein>
    <recommendedName>
        <fullName evidence="4">Lipoprotein</fullName>
    </recommendedName>
</protein>
<reference evidence="2 3" key="1">
    <citation type="submission" date="2018-03" db="EMBL/GenBank/DDBJ databases">
        <title>The Complete Genome of Celeribacter baekdonensis strain LH4, a Thiosulfate-Oxidizing Alphaproteobacterium Isolated from Gulf of Mexico Continental Slope Sediments.</title>
        <authorList>
            <person name="Flood B.E."/>
            <person name="Bailey J.V."/>
            <person name="Leprich D."/>
        </authorList>
    </citation>
    <scope>NUCLEOTIDE SEQUENCE [LARGE SCALE GENOMIC DNA]</scope>
    <source>
        <strain evidence="2 3">LH4</strain>
    </source>
</reference>
<accession>A0A2R4M214</accession>
<dbReference type="KEGG" id="cbak:DA792_09060"/>
<evidence type="ECO:0000256" key="1">
    <source>
        <dbReference type="SAM" id="SignalP"/>
    </source>
</evidence>
<sequence>MITPTLKPLAALAVAATLAACDGVPIPDYPLSKSGAPESTLEIVNASGQPLRSLSYEGCNSLAKQTVLIEPGGPPSDKDRWVFPADSGQCILVSAYSVARDAYFSDTVRLVPGQTSTVMVR</sequence>
<proteinExistence type="predicted"/>
<evidence type="ECO:0000313" key="3">
    <source>
        <dbReference type="Proteomes" id="UP000241447"/>
    </source>
</evidence>
<feature type="signal peptide" evidence="1">
    <location>
        <begin position="1"/>
        <end position="19"/>
    </location>
</feature>